<comment type="caution">
    <text evidence="1">The sequence shown here is derived from an EMBL/GenBank/DDBJ whole genome shotgun (WGS) entry which is preliminary data.</text>
</comment>
<reference evidence="2" key="1">
    <citation type="journal article" date="2023" name="Front. Plant Sci.">
        <title>Chromosomal-level genome assembly of Melastoma candidum provides insights into trichome evolution.</title>
        <authorList>
            <person name="Zhong Y."/>
            <person name="Wu W."/>
            <person name="Sun C."/>
            <person name="Zou P."/>
            <person name="Liu Y."/>
            <person name="Dai S."/>
            <person name="Zhou R."/>
        </authorList>
    </citation>
    <scope>NUCLEOTIDE SEQUENCE [LARGE SCALE GENOMIC DNA]</scope>
</reference>
<organism evidence="1 2">
    <name type="scientific">Melastoma candidum</name>
    <dbReference type="NCBI Taxonomy" id="119954"/>
    <lineage>
        <taxon>Eukaryota</taxon>
        <taxon>Viridiplantae</taxon>
        <taxon>Streptophyta</taxon>
        <taxon>Embryophyta</taxon>
        <taxon>Tracheophyta</taxon>
        <taxon>Spermatophyta</taxon>
        <taxon>Magnoliopsida</taxon>
        <taxon>eudicotyledons</taxon>
        <taxon>Gunneridae</taxon>
        <taxon>Pentapetalae</taxon>
        <taxon>rosids</taxon>
        <taxon>malvids</taxon>
        <taxon>Myrtales</taxon>
        <taxon>Melastomataceae</taxon>
        <taxon>Melastomatoideae</taxon>
        <taxon>Melastomateae</taxon>
        <taxon>Melastoma</taxon>
    </lineage>
</organism>
<accession>A0ACB9L0G0</accession>
<proteinExistence type="predicted"/>
<sequence>MVGCKVSKVEAVIAEMVLTFASSWPLSFLRKMALEIAPQFATMKIASRTCNTSPPSDRFPRIAAAPHANEIRMIIVTGP</sequence>
<evidence type="ECO:0000313" key="1">
    <source>
        <dbReference type="EMBL" id="KAI4302911.1"/>
    </source>
</evidence>
<keyword evidence="2" id="KW-1185">Reference proteome</keyword>
<dbReference type="Proteomes" id="UP001057402">
    <property type="component" value="Chromosome 12"/>
</dbReference>
<evidence type="ECO:0000313" key="2">
    <source>
        <dbReference type="Proteomes" id="UP001057402"/>
    </source>
</evidence>
<name>A0ACB9L0G0_9MYRT</name>
<dbReference type="EMBL" id="CM042891">
    <property type="protein sequence ID" value="KAI4302911.1"/>
    <property type="molecule type" value="Genomic_DNA"/>
</dbReference>
<protein>
    <submittedName>
        <fullName evidence="1">Uncharacterized protein</fullName>
    </submittedName>
</protein>
<gene>
    <name evidence="1" type="ORF">MLD38_038604</name>
</gene>